<dbReference type="Proteomes" id="UP000054350">
    <property type="component" value="Unassembled WGS sequence"/>
</dbReference>
<feature type="transmembrane region" description="Helical" evidence="2">
    <location>
        <begin position="99"/>
        <end position="122"/>
    </location>
</feature>
<dbReference type="OrthoDB" id="5592965at2759"/>
<evidence type="ECO:0000313" key="4">
    <source>
        <dbReference type="Proteomes" id="UP000054350"/>
    </source>
</evidence>
<feature type="compositionally biased region" description="Polar residues" evidence="1">
    <location>
        <begin position="19"/>
        <end position="31"/>
    </location>
</feature>
<dbReference type="EMBL" id="GG745338">
    <property type="protein sequence ID" value="KNE61361.1"/>
    <property type="molecule type" value="Genomic_DNA"/>
</dbReference>
<accession>A0A0L0SFT4</accession>
<keyword evidence="2" id="KW-0472">Membrane</keyword>
<keyword evidence="4" id="KW-1185">Reference proteome</keyword>
<feature type="region of interest" description="Disordered" evidence="1">
    <location>
        <begin position="1"/>
        <end position="31"/>
    </location>
</feature>
<keyword evidence="2" id="KW-0812">Transmembrane</keyword>
<keyword evidence="2" id="KW-1133">Transmembrane helix</keyword>
<protein>
    <submittedName>
        <fullName evidence="3">Uncharacterized protein</fullName>
    </submittedName>
</protein>
<name>A0A0L0SFT4_ALLM3</name>
<evidence type="ECO:0000313" key="3">
    <source>
        <dbReference type="EMBL" id="KNE61361.1"/>
    </source>
</evidence>
<evidence type="ECO:0000256" key="1">
    <source>
        <dbReference type="SAM" id="MobiDB-lite"/>
    </source>
</evidence>
<sequence length="231" mass="25413">MTDTSSAKARESAPVAELQQEQQPRSPSSTADRITQRWLGILRHGLMGYTVLAAVFFIVTAVNMGMHLLPTKTNETEGTSVSDLFVDQFYFMTQQVSGWSYAALTLAVIGVVMSVFGFVAFLKRHTTLCYIYFIWSALHVAVWAVVMVVTLLLMAREYPGTHIISDPKPANIADAKTAWVVLLTVLLPDFVLWTAVRVAAAYFSWVFYTETKLTKGEVPIALGVKASAPAA</sequence>
<reference evidence="3 4" key="2">
    <citation type="submission" date="2009-11" db="EMBL/GenBank/DDBJ databases">
        <title>The Genome Sequence of Allomyces macrogynus strain ATCC 38327.</title>
        <authorList>
            <consortium name="The Broad Institute Genome Sequencing Platform"/>
            <person name="Russ C."/>
            <person name="Cuomo C."/>
            <person name="Shea T."/>
            <person name="Young S.K."/>
            <person name="Zeng Q."/>
            <person name="Koehrsen M."/>
            <person name="Haas B."/>
            <person name="Borodovsky M."/>
            <person name="Guigo R."/>
            <person name="Alvarado L."/>
            <person name="Berlin A."/>
            <person name="Borenstein D."/>
            <person name="Chen Z."/>
            <person name="Engels R."/>
            <person name="Freedman E."/>
            <person name="Gellesch M."/>
            <person name="Goldberg J."/>
            <person name="Griggs A."/>
            <person name="Gujja S."/>
            <person name="Heiman D."/>
            <person name="Hepburn T."/>
            <person name="Howarth C."/>
            <person name="Jen D."/>
            <person name="Larson L."/>
            <person name="Lewis B."/>
            <person name="Mehta T."/>
            <person name="Park D."/>
            <person name="Pearson M."/>
            <person name="Roberts A."/>
            <person name="Saif S."/>
            <person name="Shenoy N."/>
            <person name="Sisk P."/>
            <person name="Stolte C."/>
            <person name="Sykes S."/>
            <person name="Walk T."/>
            <person name="White J."/>
            <person name="Yandava C."/>
            <person name="Burger G."/>
            <person name="Gray M.W."/>
            <person name="Holland P.W.H."/>
            <person name="King N."/>
            <person name="Lang F.B.F."/>
            <person name="Roger A.J."/>
            <person name="Ruiz-Trillo I."/>
            <person name="Lander E."/>
            <person name="Nusbaum C."/>
        </authorList>
    </citation>
    <scope>NUCLEOTIDE SEQUENCE [LARGE SCALE GENOMIC DNA]</scope>
    <source>
        <strain evidence="3 4">ATCC 38327</strain>
    </source>
</reference>
<reference evidence="3 4" key="1">
    <citation type="submission" date="2009-11" db="EMBL/GenBank/DDBJ databases">
        <title>Annotation of Allomyces macrogynus ATCC 38327.</title>
        <authorList>
            <consortium name="The Broad Institute Genome Sequencing Platform"/>
            <person name="Russ C."/>
            <person name="Cuomo C."/>
            <person name="Burger G."/>
            <person name="Gray M.W."/>
            <person name="Holland P.W.H."/>
            <person name="King N."/>
            <person name="Lang F.B.F."/>
            <person name="Roger A.J."/>
            <person name="Ruiz-Trillo I."/>
            <person name="Young S.K."/>
            <person name="Zeng Q."/>
            <person name="Gargeya S."/>
            <person name="Fitzgerald M."/>
            <person name="Haas B."/>
            <person name="Abouelleil A."/>
            <person name="Alvarado L."/>
            <person name="Arachchi H.M."/>
            <person name="Berlin A."/>
            <person name="Chapman S.B."/>
            <person name="Gearin G."/>
            <person name="Goldberg J."/>
            <person name="Griggs A."/>
            <person name="Gujja S."/>
            <person name="Hansen M."/>
            <person name="Heiman D."/>
            <person name="Howarth C."/>
            <person name="Larimer J."/>
            <person name="Lui A."/>
            <person name="MacDonald P.J.P."/>
            <person name="McCowen C."/>
            <person name="Montmayeur A."/>
            <person name="Murphy C."/>
            <person name="Neiman D."/>
            <person name="Pearson M."/>
            <person name="Priest M."/>
            <person name="Roberts A."/>
            <person name="Saif S."/>
            <person name="Shea T."/>
            <person name="Sisk P."/>
            <person name="Stolte C."/>
            <person name="Sykes S."/>
            <person name="Wortman J."/>
            <person name="Nusbaum C."/>
            <person name="Birren B."/>
        </authorList>
    </citation>
    <scope>NUCLEOTIDE SEQUENCE [LARGE SCALE GENOMIC DNA]</scope>
    <source>
        <strain evidence="3 4">ATCC 38327</strain>
    </source>
</reference>
<gene>
    <name evidence="3" type="ORF">AMAG_06191</name>
</gene>
<feature type="transmembrane region" description="Helical" evidence="2">
    <location>
        <begin position="129"/>
        <end position="155"/>
    </location>
</feature>
<dbReference type="AlphaFoldDB" id="A0A0L0SFT4"/>
<dbReference type="VEuPathDB" id="FungiDB:AMAG_06191"/>
<evidence type="ECO:0000256" key="2">
    <source>
        <dbReference type="SAM" id="Phobius"/>
    </source>
</evidence>
<feature type="transmembrane region" description="Helical" evidence="2">
    <location>
        <begin position="46"/>
        <end position="66"/>
    </location>
</feature>
<proteinExistence type="predicted"/>
<organism evidence="3 4">
    <name type="scientific">Allomyces macrogynus (strain ATCC 38327)</name>
    <name type="common">Allomyces javanicus var. macrogynus</name>
    <dbReference type="NCBI Taxonomy" id="578462"/>
    <lineage>
        <taxon>Eukaryota</taxon>
        <taxon>Fungi</taxon>
        <taxon>Fungi incertae sedis</taxon>
        <taxon>Blastocladiomycota</taxon>
        <taxon>Blastocladiomycetes</taxon>
        <taxon>Blastocladiales</taxon>
        <taxon>Blastocladiaceae</taxon>
        <taxon>Allomyces</taxon>
    </lineage>
</organism>